<proteinExistence type="predicted"/>
<gene>
    <name evidence="1" type="primary">ga12603</name>
    <name evidence="1" type="ORF">PR202_ga12603</name>
</gene>
<comment type="caution">
    <text evidence="1">The sequence shown here is derived from an EMBL/GenBank/DDBJ whole genome shotgun (WGS) entry which is preliminary data.</text>
</comment>
<reference evidence="1" key="1">
    <citation type="journal article" date="2018" name="DNA Res.">
        <title>Multiple hybrid de novo genome assembly of finger millet, an orphan allotetraploid crop.</title>
        <authorList>
            <person name="Hatakeyama M."/>
            <person name="Aluri S."/>
            <person name="Balachadran M.T."/>
            <person name="Sivarajan S.R."/>
            <person name="Patrignani A."/>
            <person name="Gruter S."/>
            <person name="Poveda L."/>
            <person name="Shimizu-Inatsugi R."/>
            <person name="Baeten J."/>
            <person name="Francoijs K.J."/>
            <person name="Nataraja K.N."/>
            <person name="Reddy Y.A.N."/>
            <person name="Phadnis S."/>
            <person name="Ravikumar R.L."/>
            <person name="Schlapbach R."/>
            <person name="Sreeman S.M."/>
            <person name="Shimizu K.K."/>
        </authorList>
    </citation>
    <scope>NUCLEOTIDE SEQUENCE</scope>
</reference>
<evidence type="ECO:0000313" key="2">
    <source>
        <dbReference type="Proteomes" id="UP001054889"/>
    </source>
</evidence>
<dbReference type="EMBL" id="BQKI01000006">
    <property type="protein sequence ID" value="GJM95825.1"/>
    <property type="molecule type" value="Genomic_DNA"/>
</dbReference>
<dbReference type="AlphaFoldDB" id="A0AAV5CCK3"/>
<protein>
    <submittedName>
        <fullName evidence="1">Uncharacterized protein</fullName>
    </submittedName>
</protein>
<reference evidence="1" key="2">
    <citation type="submission" date="2021-12" db="EMBL/GenBank/DDBJ databases">
        <title>Resequencing data analysis of finger millet.</title>
        <authorList>
            <person name="Hatakeyama M."/>
            <person name="Aluri S."/>
            <person name="Balachadran M.T."/>
            <person name="Sivarajan S.R."/>
            <person name="Poveda L."/>
            <person name="Shimizu-Inatsugi R."/>
            <person name="Schlapbach R."/>
            <person name="Sreeman S.M."/>
            <person name="Shimizu K.K."/>
        </authorList>
    </citation>
    <scope>NUCLEOTIDE SEQUENCE</scope>
</reference>
<dbReference type="Proteomes" id="UP001054889">
    <property type="component" value="Unassembled WGS sequence"/>
</dbReference>
<name>A0AAV5CCK3_ELECO</name>
<evidence type="ECO:0000313" key="1">
    <source>
        <dbReference type="EMBL" id="GJM95825.1"/>
    </source>
</evidence>
<keyword evidence="2" id="KW-1185">Reference proteome</keyword>
<accession>A0AAV5CCK3</accession>
<sequence length="104" mass="11157">MGFGQGVVRRQAARAAGALLVLDRGKATVCVLLHVAMATTLWSEVSSTSATRSKQGGGDVVLLCRLEATAHVPAWLVLTVVAWMVRSWWSSATKEEEQGWAECS</sequence>
<organism evidence="1 2">
    <name type="scientific">Eleusine coracana subsp. coracana</name>
    <dbReference type="NCBI Taxonomy" id="191504"/>
    <lineage>
        <taxon>Eukaryota</taxon>
        <taxon>Viridiplantae</taxon>
        <taxon>Streptophyta</taxon>
        <taxon>Embryophyta</taxon>
        <taxon>Tracheophyta</taxon>
        <taxon>Spermatophyta</taxon>
        <taxon>Magnoliopsida</taxon>
        <taxon>Liliopsida</taxon>
        <taxon>Poales</taxon>
        <taxon>Poaceae</taxon>
        <taxon>PACMAD clade</taxon>
        <taxon>Chloridoideae</taxon>
        <taxon>Cynodonteae</taxon>
        <taxon>Eleusininae</taxon>
        <taxon>Eleusine</taxon>
    </lineage>
</organism>